<dbReference type="PANTHER" id="PTHR43194">
    <property type="entry name" value="HYDROLASE ALPHA/BETA FOLD FAMILY"/>
    <property type="match status" value="1"/>
</dbReference>
<dbReference type="Pfam" id="PF12697">
    <property type="entry name" value="Abhydrolase_6"/>
    <property type="match status" value="1"/>
</dbReference>
<dbReference type="InterPro" id="IPR029058">
    <property type="entry name" value="AB_hydrolase_fold"/>
</dbReference>
<dbReference type="InterPro" id="IPR000639">
    <property type="entry name" value="Epox_hydrolase-like"/>
</dbReference>
<dbReference type="PRINTS" id="PR00412">
    <property type="entry name" value="EPOXHYDRLASE"/>
</dbReference>
<dbReference type="SUPFAM" id="SSF53474">
    <property type="entry name" value="alpha/beta-Hydrolases"/>
    <property type="match status" value="1"/>
</dbReference>
<gene>
    <name evidence="1" type="ORF">AHOG_21155</name>
</gene>
<dbReference type="PANTHER" id="PTHR43194:SF2">
    <property type="entry name" value="PEROXISOMAL MEMBRANE PROTEIN LPX1"/>
    <property type="match status" value="1"/>
</dbReference>
<dbReference type="EMBL" id="CP022521">
    <property type="protein sequence ID" value="ASO21847.1"/>
    <property type="molecule type" value="Genomic_DNA"/>
</dbReference>
<sequence>MTAVFLHGVPETGAIWNGVRLRLADAEVPSVALDLPGFGSPRPAGFGATKEEYAQWLAAELRGFDGPVDLVGHDWGAGIVLRVVTAFDVPVRSWAVDCASVTHRDVVWHDMARIWRTPGRGEDWMAEFVAASADAGGRPGEPGWMKTALLASCPTPGDAAQIEKDLDSTMGECILALYRSATPNIFADWGAELSRPTSAPGLVLRATADDSDDPARSAEMARGLGARTAELARLGHWWMMEDPDAAVTALRSFWASSP</sequence>
<organism evidence="1 2">
    <name type="scientific">Actinoalloteichus hoggarensis</name>
    <dbReference type="NCBI Taxonomy" id="1470176"/>
    <lineage>
        <taxon>Bacteria</taxon>
        <taxon>Bacillati</taxon>
        <taxon>Actinomycetota</taxon>
        <taxon>Actinomycetes</taxon>
        <taxon>Pseudonocardiales</taxon>
        <taxon>Pseudonocardiaceae</taxon>
        <taxon>Actinoalloteichus</taxon>
    </lineage>
</organism>
<proteinExistence type="predicted"/>
<protein>
    <submittedName>
        <fullName evidence="1">Short chain dehydrogenase</fullName>
    </submittedName>
</protein>
<dbReference type="InterPro" id="IPR050228">
    <property type="entry name" value="Carboxylesterase_BioH"/>
</dbReference>
<dbReference type="GO" id="GO:0003824">
    <property type="term" value="F:catalytic activity"/>
    <property type="evidence" value="ECO:0007669"/>
    <property type="project" value="InterPro"/>
</dbReference>
<dbReference type="RefSeq" id="WP_093942921.1">
    <property type="nucleotide sequence ID" value="NZ_CP022521.1"/>
</dbReference>
<dbReference type="InterPro" id="IPR000073">
    <property type="entry name" value="AB_hydrolase_1"/>
</dbReference>
<reference evidence="1 2" key="1">
    <citation type="submission" date="2017-07" db="EMBL/GenBank/DDBJ databases">
        <title>Complete genome sequence of Actinoalloteichus hoggarensis DSM 45943, type strain of Actinoalloteichus hoggarensis.</title>
        <authorList>
            <person name="Ruckert C."/>
            <person name="Nouioui I."/>
            <person name="Willmese J."/>
            <person name="van Wezel G."/>
            <person name="Klenk H.-P."/>
            <person name="Kalinowski J."/>
            <person name="Zotchev S.B."/>
        </authorList>
    </citation>
    <scope>NUCLEOTIDE SEQUENCE [LARGE SCALE GENOMIC DNA]</scope>
    <source>
        <strain evidence="1 2">DSM 45943</strain>
    </source>
</reference>
<dbReference type="AlphaFoldDB" id="A0A221W921"/>
<evidence type="ECO:0000313" key="1">
    <source>
        <dbReference type="EMBL" id="ASO21847.1"/>
    </source>
</evidence>
<accession>A0A221W921</accession>
<evidence type="ECO:0000313" key="2">
    <source>
        <dbReference type="Proteomes" id="UP000204221"/>
    </source>
</evidence>
<dbReference type="Gene3D" id="3.40.50.1820">
    <property type="entry name" value="alpha/beta hydrolase"/>
    <property type="match status" value="1"/>
</dbReference>
<name>A0A221W921_9PSEU</name>
<dbReference type="KEGG" id="ahg:AHOG_21155"/>
<keyword evidence="2" id="KW-1185">Reference proteome</keyword>
<dbReference type="Proteomes" id="UP000204221">
    <property type="component" value="Chromosome"/>
</dbReference>
<dbReference type="OrthoDB" id="4540226at2"/>